<keyword evidence="5 8" id="KW-0812">Transmembrane</keyword>
<feature type="transmembrane region" description="Helical" evidence="8">
    <location>
        <begin position="12"/>
        <end position="34"/>
    </location>
</feature>
<keyword evidence="6 8" id="KW-1133">Transmembrane helix</keyword>
<organism evidence="9 10">
    <name type="scientific">Filobacillus milosensis</name>
    <dbReference type="NCBI Taxonomy" id="94137"/>
    <lineage>
        <taxon>Bacteria</taxon>
        <taxon>Bacillati</taxon>
        <taxon>Bacillota</taxon>
        <taxon>Bacilli</taxon>
        <taxon>Bacillales</taxon>
        <taxon>Bacillaceae</taxon>
        <taxon>Filobacillus</taxon>
    </lineage>
</organism>
<dbReference type="PANTHER" id="PTHR34975:SF2">
    <property type="entry name" value="SPORE GERMINATION PROTEIN A2"/>
    <property type="match status" value="1"/>
</dbReference>
<evidence type="ECO:0000256" key="7">
    <source>
        <dbReference type="ARBA" id="ARBA00023136"/>
    </source>
</evidence>
<dbReference type="AlphaFoldDB" id="A0A4Y8INN9"/>
<evidence type="ECO:0000256" key="3">
    <source>
        <dbReference type="ARBA" id="ARBA00022448"/>
    </source>
</evidence>
<keyword evidence="4" id="KW-0309">Germination</keyword>
<dbReference type="EMBL" id="SOPW01000006">
    <property type="protein sequence ID" value="TFB22157.1"/>
    <property type="molecule type" value="Genomic_DNA"/>
</dbReference>
<feature type="transmembrane region" description="Helical" evidence="8">
    <location>
        <begin position="147"/>
        <end position="167"/>
    </location>
</feature>
<keyword evidence="3" id="KW-0813">Transport</keyword>
<dbReference type="PANTHER" id="PTHR34975">
    <property type="entry name" value="SPORE GERMINATION PROTEIN A2"/>
    <property type="match status" value="1"/>
</dbReference>
<protein>
    <submittedName>
        <fullName evidence="9">Spore gernimation protein</fullName>
    </submittedName>
</protein>
<reference evidence="9 10" key="1">
    <citation type="submission" date="2019-03" db="EMBL/GenBank/DDBJ databases">
        <authorList>
            <person name="He R.-H."/>
        </authorList>
    </citation>
    <scope>NUCLEOTIDE SEQUENCE [LARGE SCALE GENOMIC DNA]</scope>
    <source>
        <strain evidence="10">SH 714</strain>
    </source>
</reference>
<feature type="transmembrane region" description="Helical" evidence="8">
    <location>
        <begin position="40"/>
        <end position="61"/>
    </location>
</feature>
<evidence type="ECO:0000256" key="4">
    <source>
        <dbReference type="ARBA" id="ARBA00022544"/>
    </source>
</evidence>
<feature type="transmembrane region" description="Helical" evidence="8">
    <location>
        <begin position="307"/>
        <end position="325"/>
    </location>
</feature>
<dbReference type="GO" id="GO:0009847">
    <property type="term" value="P:spore germination"/>
    <property type="evidence" value="ECO:0007669"/>
    <property type="project" value="InterPro"/>
</dbReference>
<feature type="transmembrane region" description="Helical" evidence="8">
    <location>
        <begin position="218"/>
        <end position="244"/>
    </location>
</feature>
<keyword evidence="7 8" id="KW-0472">Membrane</keyword>
<comment type="subcellular location">
    <subcellularLocation>
        <location evidence="1">Membrane</location>
        <topology evidence="1">Multi-pass membrane protein</topology>
    </subcellularLocation>
</comment>
<dbReference type="Gene3D" id="1.20.1740.10">
    <property type="entry name" value="Amino acid/polyamine transporter I"/>
    <property type="match status" value="1"/>
</dbReference>
<gene>
    <name evidence="9" type="ORF">E3U55_07595</name>
</gene>
<dbReference type="Proteomes" id="UP000297975">
    <property type="component" value="Unassembled WGS sequence"/>
</dbReference>
<feature type="transmembrane region" description="Helical" evidence="8">
    <location>
        <begin position="82"/>
        <end position="101"/>
    </location>
</feature>
<dbReference type="InterPro" id="IPR004761">
    <property type="entry name" value="Spore_GerAB"/>
</dbReference>
<dbReference type="GO" id="GO:0016020">
    <property type="term" value="C:membrane"/>
    <property type="evidence" value="ECO:0007669"/>
    <property type="project" value="UniProtKB-SubCell"/>
</dbReference>
<dbReference type="OrthoDB" id="2078716at2"/>
<evidence type="ECO:0000256" key="2">
    <source>
        <dbReference type="ARBA" id="ARBA00007998"/>
    </source>
</evidence>
<comment type="similarity">
    <text evidence="2">Belongs to the amino acid-polyamine-organocation (APC) superfamily. Spore germination protein (SGP) (TC 2.A.3.9) family.</text>
</comment>
<evidence type="ECO:0000256" key="8">
    <source>
        <dbReference type="SAM" id="Phobius"/>
    </source>
</evidence>
<sequence length="365" mass="41053">MIKEEKINSRQFTLLVIMFTVGSSIIIIPSALVNESRQDGWISAILAMIIGLLLVWVYTTIGKRYSGKSLPLIIEQVMGKKLGKLIILLYFFFSFTLAALVLRNFGDFLNTKIMVETPLEAIHIMFLIPIVYAVKLGIETYSRVAEITFPFILLLLFLLMVLSVPQIELTNIQPIFGEGIKTITGGSLAMIGVPIFELFILTTFFSTVNEPKNIKRSFFIGILIGCSILILITLFTILILGVHLTGLKMFPTYVLAKKISIADFLQRVEIIVAAVWGITLFFKLVLCFHASLIMFAKGFSIKNYRILVIPMSIILFIYSLIAYPNSAYFIEFATKTWLSFGMTFGLVIPLIILIISFIKKPSKTN</sequence>
<name>A0A4Y8INN9_9BACI</name>
<evidence type="ECO:0000256" key="5">
    <source>
        <dbReference type="ARBA" id="ARBA00022692"/>
    </source>
</evidence>
<feature type="transmembrane region" description="Helical" evidence="8">
    <location>
        <begin position="121"/>
        <end position="138"/>
    </location>
</feature>
<evidence type="ECO:0000256" key="1">
    <source>
        <dbReference type="ARBA" id="ARBA00004141"/>
    </source>
</evidence>
<accession>A0A4Y8INN9</accession>
<evidence type="ECO:0000313" key="9">
    <source>
        <dbReference type="EMBL" id="TFB22157.1"/>
    </source>
</evidence>
<feature type="transmembrane region" description="Helical" evidence="8">
    <location>
        <begin position="270"/>
        <end position="295"/>
    </location>
</feature>
<proteinExistence type="inferred from homology"/>
<dbReference type="NCBIfam" id="TIGR00912">
    <property type="entry name" value="2A0309"/>
    <property type="match status" value="1"/>
</dbReference>
<keyword evidence="10" id="KW-1185">Reference proteome</keyword>
<evidence type="ECO:0000313" key="10">
    <source>
        <dbReference type="Proteomes" id="UP000297975"/>
    </source>
</evidence>
<dbReference type="RefSeq" id="WP_134339829.1">
    <property type="nucleotide sequence ID" value="NZ_SOPW01000006.1"/>
</dbReference>
<comment type="caution">
    <text evidence="9">The sequence shown here is derived from an EMBL/GenBank/DDBJ whole genome shotgun (WGS) entry which is preliminary data.</text>
</comment>
<evidence type="ECO:0000256" key="6">
    <source>
        <dbReference type="ARBA" id="ARBA00022989"/>
    </source>
</evidence>
<feature type="transmembrane region" description="Helical" evidence="8">
    <location>
        <begin position="187"/>
        <end position="206"/>
    </location>
</feature>
<feature type="transmembrane region" description="Helical" evidence="8">
    <location>
        <begin position="337"/>
        <end position="358"/>
    </location>
</feature>
<dbReference type="Pfam" id="PF03845">
    <property type="entry name" value="Spore_permease"/>
    <property type="match status" value="1"/>
</dbReference>